<dbReference type="InterPro" id="IPR022188">
    <property type="entry name" value="TASOR_DUF3715"/>
</dbReference>
<name>A0AAV2L1X4_KNICA</name>
<reference evidence="2 3" key="1">
    <citation type="submission" date="2024-04" db="EMBL/GenBank/DDBJ databases">
        <authorList>
            <person name="Waldvogel A.-M."/>
            <person name="Schoenle A."/>
        </authorList>
    </citation>
    <scope>NUCLEOTIDE SEQUENCE [LARGE SCALE GENOMIC DNA]</scope>
</reference>
<evidence type="ECO:0000313" key="3">
    <source>
        <dbReference type="Proteomes" id="UP001497482"/>
    </source>
</evidence>
<dbReference type="GO" id="GO:0045814">
    <property type="term" value="P:negative regulation of gene expression, epigenetic"/>
    <property type="evidence" value="ECO:0007669"/>
    <property type="project" value="InterPro"/>
</dbReference>
<dbReference type="EMBL" id="OZ035842">
    <property type="protein sequence ID" value="CAL1595013.1"/>
    <property type="molecule type" value="Genomic_DNA"/>
</dbReference>
<dbReference type="Gene3D" id="3.90.228.10">
    <property type="match status" value="1"/>
</dbReference>
<dbReference type="PANTHER" id="PTHR16207">
    <property type="entry name" value="SET DOMAIN-CONTAINING PROTEIN"/>
    <property type="match status" value="1"/>
</dbReference>
<protein>
    <recommendedName>
        <fullName evidence="1">TASOR pseudo-PARP domain-containing protein</fullName>
    </recommendedName>
</protein>
<organism evidence="2 3">
    <name type="scientific">Knipowitschia caucasica</name>
    <name type="common">Caucasian dwarf goby</name>
    <name type="synonym">Pomatoschistus caucasicus</name>
    <dbReference type="NCBI Taxonomy" id="637954"/>
    <lineage>
        <taxon>Eukaryota</taxon>
        <taxon>Metazoa</taxon>
        <taxon>Chordata</taxon>
        <taxon>Craniata</taxon>
        <taxon>Vertebrata</taxon>
        <taxon>Euteleostomi</taxon>
        <taxon>Actinopterygii</taxon>
        <taxon>Neopterygii</taxon>
        <taxon>Teleostei</taxon>
        <taxon>Neoteleostei</taxon>
        <taxon>Acanthomorphata</taxon>
        <taxon>Gobiaria</taxon>
        <taxon>Gobiiformes</taxon>
        <taxon>Gobioidei</taxon>
        <taxon>Gobiidae</taxon>
        <taxon>Gobiinae</taxon>
        <taxon>Knipowitschia</taxon>
    </lineage>
</organism>
<dbReference type="GO" id="GO:0005654">
    <property type="term" value="C:nucleoplasm"/>
    <property type="evidence" value="ECO:0007669"/>
    <property type="project" value="TreeGrafter"/>
</dbReference>
<accession>A0AAV2L1X4</accession>
<dbReference type="PANTHER" id="PTHR16207:SF10">
    <property type="entry name" value="PROTEIN TASOR 2"/>
    <property type="match status" value="1"/>
</dbReference>
<dbReference type="InterPro" id="IPR046432">
    <property type="entry name" value="TASOR"/>
</dbReference>
<feature type="domain" description="TASOR pseudo-PARP" evidence="1">
    <location>
        <begin position="70"/>
        <end position="213"/>
    </location>
</feature>
<sequence>MESDASSNTGVFIPVPLDSEVFQNSILLPLQSAYLFEESSHSFRYTSAFLIKNAALENRYNACREKRVEQGYLDTELKETYGFLLFDELSKAKSIGDTGVLAENGTCTTLGDPTKGVYLSMYSDCLDQNCWYHGKSGYIVVVKITKGRVAKVSENYTQNLTVPTVGFDCHVSEQLQSVSSKTSSFLSFERTQYYIYELLDNGSTAPSPSLACPYAVVAFSYTDNKGTLATQQESCNNINFACLYSPWTGKLQVDALTFNIGIRSTAAVLPWAKLPPIINVEWVISMLIIRKLLPKDIFETTINGQGSIKFPLEHIYCSLCEVVALNLEEIDQLTSLLLEIKKQDVALIIPLSDRGFLILIHDSNFISNDKDTVIPTNKSLQGVFVFPESHIIQKDTNKMNQRFPADAMSILPMLIYAEGAIEKASHTSDKDLCDIIVQHMQSYATLMNPGRLRSPFRESKKEMVVAFSNPDLL</sequence>
<evidence type="ECO:0000259" key="1">
    <source>
        <dbReference type="Pfam" id="PF12509"/>
    </source>
</evidence>
<proteinExistence type="predicted"/>
<dbReference type="Proteomes" id="UP001497482">
    <property type="component" value="Chromosome 20"/>
</dbReference>
<dbReference type="Pfam" id="PF12509">
    <property type="entry name" value="DUF3715"/>
    <property type="match status" value="1"/>
</dbReference>
<dbReference type="AlphaFoldDB" id="A0AAV2L1X4"/>
<gene>
    <name evidence="2" type="ORF">KC01_LOCUS23899</name>
</gene>
<keyword evidence="3" id="KW-1185">Reference proteome</keyword>
<evidence type="ECO:0000313" key="2">
    <source>
        <dbReference type="EMBL" id="CAL1595013.1"/>
    </source>
</evidence>